<accession>A0A059FEJ7</accession>
<dbReference type="GO" id="GO:0009062">
    <property type="term" value="P:fatty acid catabolic process"/>
    <property type="evidence" value="ECO:0007669"/>
    <property type="project" value="InterPro"/>
</dbReference>
<evidence type="ECO:0000313" key="3">
    <source>
        <dbReference type="EMBL" id="KCZ89050.1"/>
    </source>
</evidence>
<dbReference type="eggNOG" id="COG1028">
    <property type="taxonomic scope" value="Bacteria"/>
</dbReference>
<dbReference type="STRING" id="1280952.HJA_07132"/>
<name>A0A059FEJ7_9PROT</name>
<dbReference type="SUPFAM" id="SSF51735">
    <property type="entry name" value="NAD(P)-binding Rossmann-fold domains"/>
    <property type="match status" value="1"/>
</dbReference>
<reference evidence="3 4" key="1">
    <citation type="journal article" date="2014" name="Antonie Van Leeuwenhoek">
        <title>Hyphomonas beringensis sp. nov. and Hyphomonas chukchiensis sp. nov., isolated from surface seawater of the Bering Sea and Chukchi Sea.</title>
        <authorList>
            <person name="Li C."/>
            <person name="Lai Q."/>
            <person name="Li G."/>
            <person name="Dong C."/>
            <person name="Wang J."/>
            <person name="Liao Y."/>
            <person name="Shao Z."/>
        </authorList>
    </citation>
    <scope>NUCLEOTIDE SEQUENCE [LARGE SCALE GENOMIC DNA]</scope>
    <source>
        <strain evidence="3 4">VP2</strain>
    </source>
</reference>
<dbReference type="PANTHER" id="PTHR43296:SF2">
    <property type="entry name" value="PEROXISOMAL 2,4-DIENOYL-COA REDUCTASE [(3E)-ENOYL-COA-PRODUCING]"/>
    <property type="match status" value="1"/>
</dbReference>
<sequence>MDTTKLMYRDGLMKDERILITGGGTGLGKEMAEGFLKLGAEVHICGRRGGVCEETATELMDKHGGKVVPHACDIRVAEAITDMNDEIWAKHGPLTGLMNNAAGNFISRTEDLSIRGFDAISNIVFRGSFYMTHDIGKRWIDQKLKGNVCSILTTWVWNGGPFVVPSAMSKAAVNTMTQSLAVEWGRYGLRFNAIAPGPFPTKGAWARLSPDSGTSSMEQSVANPMGRVGEMHELVNLAVLLMAPGAEYINGQTIAIDGGMYNASGGNFSALAAWSDEQWTAARAAIEGANAEDKAKRTV</sequence>
<dbReference type="AlphaFoldDB" id="A0A059FEJ7"/>
<evidence type="ECO:0000256" key="2">
    <source>
        <dbReference type="ARBA" id="ARBA00023002"/>
    </source>
</evidence>
<evidence type="ECO:0000256" key="1">
    <source>
        <dbReference type="ARBA" id="ARBA00022857"/>
    </source>
</evidence>
<dbReference type="Pfam" id="PF13561">
    <property type="entry name" value="adh_short_C2"/>
    <property type="match status" value="1"/>
</dbReference>
<dbReference type="PANTHER" id="PTHR43296">
    <property type="entry name" value="PEROXISOMAL 2,4-DIENOYL-COA REDUCTASE"/>
    <property type="match status" value="1"/>
</dbReference>
<evidence type="ECO:0000313" key="4">
    <source>
        <dbReference type="Proteomes" id="UP000024816"/>
    </source>
</evidence>
<keyword evidence="1" id="KW-0521">NADP</keyword>
<dbReference type="InterPro" id="IPR036291">
    <property type="entry name" value="NAD(P)-bd_dom_sf"/>
</dbReference>
<gene>
    <name evidence="3" type="ORF">HJA_07132</name>
</gene>
<dbReference type="InterPro" id="IPR002347">
    <property type="entry name" value="SDR_fam"/>
</dbReference>
<keyword evidence="2" id="KW-0560">Oxidoreductase</keyword>
<keyword evidence="4" id="KW-1185">Reference proteome</keyword>
<organism evidence="3 4">
    <name type="scientific">Hyphomonas jannaschiana VP2</name>
    <dbReference type="NCBI Taxonomy" id="1280952"/>
    <lineage>
        <taxon>Bacteria</taxon>
        <taxon>Pseudomonadati</taxon>
        <taxon>Pseudomonadota</taxon>
        <taxon>Alphaproteobacteria</taxon>
        <taxon>Hyphomonadales</taxon>
        <taxon>Hyphomonadaceae</taxon>
        <taxon>Hyphomonas</taxon>
    </lineage>
</organism>
<dbReference type="EMBL" id="ARYJ01000004">
    <property type="protein sequence ID" value="KCZ89050.1"/>
    <property type="molecule type" value="Genomic_DNA"/>
</dbReference>
<dbReference type="PRINTS" id="PR00081">
    <property type="entry name" value="GDHRDH"/>
</dbReference>
<proteinExistence type="predicted"/>
<dbReference type="GO" id="GO:0008670">
    <property type="term" value="F:2,4-dienoyl-CoA reductase (NADPH) activity"/>
    <property type="evidence" value="ECO:0007669"/>
    <property type="project" value="InterPro"/>
</dbReference>
<dbReference type="Gene3D" id="3.40.50.720">
    <property type="entry name" value="NAD(P)-binding Rossmann-like Domain"/>
    <property type="match status" value="1"/>
</dbReference>
<dbReference type="Proteomes" id="UP000024816">
    <property type="component" value="Unassembled WGS sequence"/>
</dbReference>
<dbReference type="RefSeq" id="WP_035580155.1">
    <property type="nucleotide sequence ID" value="NZ_ARYJ01000004.1"/>
</dbReference>
<dbReference type="OrthoDB" id="9797020at2"/>
<dbReference type="InterPro" id="IPR045017">
    <property type="entry name" value="DECR2-like"/>
</dbReference>
<comment type="caution">
    <text evidence="3">The sequence shown here is derived from an EMBL/GenBank/DDBJ whole genome shotgun (WGS) entry which is preliminary data.</text>
</comment>
<protein>
    <submittedName>
        <fullName evidence="3">Short chain dehydrogenase/reductase family protein</fullName>
    </submittedName>
</protein>
<dbReference type="PATRIC" id="fig|1280952.3.peg.1417"/>